<evidence type="ECO:0000256" key="3">
    <source>
        <dbReference type="SAM" id="MobiDB-lite"/>
    </source>
</evidence>
<evidence type="ECO:0000259" key="4">
    <source>
        <dbReference type="PROSITE" id="PS50039"/>
    </source>
</evidence>
<proteinExistence type="predicted"/>
<name>A0A9P5ZAD1_9AGAR</name>
<dbReference type="PROSITE" id="PS50039">
    <property type="entry name" value="FORK_HEAD_3"/>
    <property type="match status" value="1"/>
</dbReference>
<dbReference type="GO" id="GO:0000981">
    <property type="term" value="F:DNA-binding transcription factor activity, RNA polymerase II-specific"/>
    <property type="evidence" value="ECO:0007669"/>
    <property type="project" value="TreeGrafter"/>
</dbReference>
<feature type="compositionally biased region" description="Basic residues" evidence="3">
    <location>
        <begin position="243"/>
        <end position="252"/>
    </location>
</feature>
<feature type="compositionally biased region" description="Basic and acidic residues" evidence="3">
    <location>
        <begin position="253"/>
        <end position="264"/>
    </location>
</feature>
<dbReference type="GO" id="GO:0000978">
    <property type="term" value="F:RNA polymerase II cis-regulatory region sequence-specific DNA binding"/>
    <property type="evidence" value="ECO:0007669"/>
    <property type="project" value="TreeGrafter"/>
</dbReference>
<dbReference type="InterPro" id="IPR036390">
    <property type="entry name" value="WH_DNA-bd_sf"/>
</dbReference>
<feature type="compositionally biased region" description="Basic and acidic residues" evidence="3">
    <location>
        <begin position="369"/>
        <end position="384"/>
    </location>
</feature>
<evidence type="ECO:0000256" key="1">
    <source>
        <dbReference type="ARBA" id="ARBA00023125"/>
    </source>
</evidence>
<protein>
    <recommendedName>
        <fullName evidence="4">Fork-head domain-containing protein</fullName>
    </recommendedName>
</protein>
<evidence type="ECO:0000313" key="6">
    <source>
        <dbReference type="Proteomes" id="UP000807469"/>
    </source>
</evidence>
<dbReference type="PANTHER" id="PTHR11829">
    <property type="entry name" value="FORKHEAD BOX PROTEIN"/>
    <property type="match status" value="1"/>
</dbReference>
<accession>A0A9P5ZAD1</accession>
<dbReference type="CDD" id="cd00059">
    <property type="entry name" value="FH_FOX"/>
    <property type="match status" value="1"/>
</dbReference>
<dbReference type="SUPFAM" id="SSF46785">
    <property type="entry name" value="Winged helix' DNA-binding domain"/>
    <property type="match status" value="1"/>
</dbReference>
<reference evidence="5" key="1">
    <citation type="submission" date="2020-11" db="EMBL/GenBank/DDBJ databases">
        <authorList>
            <consortium name="DOE Joint Genome Institute"/>
            <person name="Ahrendt S."/>
            <person name="Riley R."/>
            <person name="Andreopoulos W."/>
            <person name="Labutti K."/>
            <person name="Pangilinan J."/>
            <person name="Ruiz-Duenas F.J."/>
            <person name="Barrasa J.M."/>
            <person name="Sanchez-Garcia M."/>
            <person name="Camarero S."/>
            <person name="Miyauchi S."/>
            <person name="Serrano A."/>
            <person name="Linde D."/>
            <person name="Babiker R."/>
            <person name="Drula E."/>
            <person name="Ayuso-Fernandez I."/>
            <person name="Pacheco R."/>
            <person name="Padilla G."/>
            <person name="Ferreira P."/>
            <person name="Barriuso J."/>
            <person name="Kellner H."/>
            <person name="Castanera R."/>
            <person name="Alfaro M."/>
            <person name="Ramirez L."/>
            <person name="Pisabarro A.G."/>
            <person name="Kuo A."/>
            <person name="Tritt A."/>
            <person name="Lipzen A."/>
            <person name="He G."/>
            <person name="Yan M."/>
            <person name="Ng V."/>
            <person name="Cullen D."/>
            <person name="Martin F."/>
            <person name="Rosso M.-N."/>
            <person name="Henrissat B."/>
            <person name="Hibbett D."/>
            <person name="Martinez A.T."/>
            <person name="Grigoriev I.V."/>
        </authorList>
    </citation>
    <scope>NUCLEOTIDE SEQUENCE</scope>
    <source>
        <strain evidence="5">CIRM-BRFM 674</strain>
    </source>
</reference>
<dbReference type="SMART" id="SM00339">
    <property type="entry name" value="FH"/>
    <property type="match status" value="1"/>
</dbReference>
<dbReference type="GO" id="GO:0030154">
    <property type="term" value="P:cell differentiation"/>
    <property type="evidence" value="ECO:0007669"/>
    <property type="project" value="TreeGrafter"/>
</dbReference>
<keyword evidence="2" id="KW-0539">Nucleus</keyword>
<feature type="region of interest" description="Disordered" evidence="3">
    <location>
        <begin position="44"/>
        <end position="81"/>
    </location>
</feature>
<feature type="DNA-binding region" description="Fork-head" evidence="2">
    <location>
        <begin position="163"/>
        <end position="248"/>
    </location>
</feature>
<dbReference type="InterPro" id="IPR050211">
    <property type="entry name" value="FOX_domain-containing"/>
</dbReference>
<organism evidence="5 6">
    <name type="scientific">Pholiota conissans</name>
    <dbReference type="NCBI Taxonomy" id="109636"/>
    <lineage>
        <taxon>Eukaryota</taxon>
        <taxon>Fungi</taxon>
        <taxon>Dikarya</taxon>
        <taxon>Basidiomycota</taxon>
        <taxon>Agaricomycotina</taxon>
        <taxon>Agaricomycetes</taxon>
        <taxon>Agaricomycetidae</taxon>
        <taxon>Agaricales</taxon>
        <taxon>Agaricineae</taxon>
        <taxon>Strophariaceae</taxon>
        <taxon>Pholiota</taxon>
    </lineage>
</organism>
<evidence type="ECO:0000256" key="2">
    <source>
        <dbReference type="PROSITE-ProRule" id="PRU00089"/>
    </source>
</evidence>
<dbReference type="Gene3D" id="1.10.10.10">
    <property type="entry name" value="Winged helix-like DNA-binding domain superfamily/Winged helix DNA-binding domain"/>
    <property type="match status" value="1"/>
</dbReference>
<dbReference type="GO" id="GO:0009653">
    <property type="term" value="P:anatomical structure morphogenesis"/>
    <property type="evidence" value="ECO:0007669"/>
    <property type="project" value="TreeGrafter"/>
</dbReference>
<evidence type="ECO:0000313" key="5">
    <source>
        <dbReference type="EMBL" id="KAF9483185.1"/>
    </source>
</evidence>
<feature type="region of interest" description="Disordered" evidence="3">
    <location>
        <begin position="338"/>
        <end position="427"/>
    </location>
</feature>
<dbReference type="InterPro" id="IPR036388">
    <property type="entry name" value="WH-like_DNA-bd_sf"/>
</dbReference>
<dbReference type="PANTHER" id="PTHR11829:SF343">
    <property type="entry name" value="FORK-HEAD DOMAIN-CONTAINING PROTEIN"/>
    <property type="match status" value="1"/>
</dbReference>
<gene>
    <name evidence="5" type="ORF">BDN70DRAFT_827936</name>
</gene>
<dbReference type="AlphaFoldDB" id="A0A9P5ZAD1"/>
<sequence>MTDLLTSPLPSSFFGSNSLSTGLQYAGPVHAGYRCVTHHANRLAGQPSSESSTQGSGVWRNPKSKRSVASKAFPPPTQMNLRRPLKHYLPTLDLKHDQNINNNDLVWSQNVSPEGPKSDTDFPPPEYTEGILRQSFSIPDGTPVDLRALPDVSEENGKLPGISSLIKLAIWSSPNRRLTLRQIYNAVKARYPHLQSNADDAWQRSIRHNLSLKAMFIRMDRPKDEPGNGSYWTLDLRMGDGNKRKKKQTGKTKGREEDGMKEFSSECQSGPPPSVDLSRTGSYTYADLAYGYSPQSSSYGHTPYIPQLPQGLVCEPHTHSPLRDMNTTPRAGLTLPPLVDTGYPQHISPWESPIPLSHSSSSDSLTTPSDERHLYQFDIPEDKPMPMQNIPQPSIRRHFYISPESPSDWEGDSYASWVPHPHSGLRS</sequence>
<dbReference type="InterPro" id="IPR001766">
    <property type="entry name" value="Fork_head_dom"/>
</dbReference>
<keyword evidence="6" id="KW-1185">Reference proteome</keyword>
<feature type="region of interest" description="Disordered" evidence="3">
    <location>
        <begin position="228"/>
        <end position="276"/>
    </location>
</feature>
<feature type="compositionally biased region" description="Polar residues" evidence="3">
    <location>
        <begin position="46"/>
        <end position="56"/>
    </location>
</feature>
<comment type="subcellular location">
    <subcellularLocation>
        <location evidence="2">Nucleus</location>
    </subcellularLocation>
</comment>
<dbReference type="GO" id="GO:0005634">
    <property type="term" value="C:nucleus"/>
    <property type="evidence" value="ECO:0007669"/>
    <property type="project" value="UniProtKB-SubCell"/>
</dbReference>
<dbReference type="PRINTS" id="PR00053">
    <property type="entry name" value="FORKHEAD"/>
</dbReference>
<feature type="compositionally biased region" description="Low complexity" evidence="3">
    <location>
        <begin position="353"/>
        <end position="368"/>
    </location>
</feature>
<dbReference type="Proteomes" id="UP000807469">
    <property type="component" value="Unassembled WGS sequence"/>
</dbReference>
<dbReference type="EMBL" id="MU155156">
    <property type="protein sequence ID" value="KAF9483185.1"/>
    <property type="molecule type" value="Genomic_DNA"/>
</dbReference>
<dbReference type="OrthoDB" id="5954824at2759"/>
<comment type="caution">
    <text evidence="5">The sequence shown here is derived from an EMBL/GenBank/DDBJ whole genome shotgun (WGS) entry which is preliminary data.</text>
</comment>
<keyword evidence="1 2" id="KW-0238">DNA-binding</keyword>
<feature type="domain" description="Fork-head" evidence="4">
    <location>
        <begin position="163"/>
        <end position="248"/>
    </location>
</feature>
<dbReference type="Pfam" id="PF00250">
    <property type="entry name" value="Forkhead"/>
    <property type="match status" value="1"/>
</dbReference>